<reference evidence="3 4" key="1">
    <citation type="submission" date="2022-03" db="EMBL/GenBank/DDBJ databases">
        <authorList>
            <person name="Jo J.-H."/>
            <person name="Im W.-T."/>
        </authorList>
    </citation>
    <scope>NUCLEOTIDE SEQUENCE [LARGE SCALE GENOMIC DNA]</scope>
    <source>
        <strain evidence="3 4">SM33</strain>
    </source>
</reference>
<evidence type="ECO:0008006" key="5">
    <source>
        <dbReference type="Google" id="ProtNLM"/>
    </source>
</evidence>
<dbReference type="Gene3D" id="1.20.141.10">
    <property type="entry name" value="Chitosanase, subunit A, domain 1"/>
    <property type="match status" value="1"/>
</dbReference>
<evidence type="ECO:0000259" key="1">
    <source>
        <dbReference type="Pfam" id="PF05838"/>
    </source>
</evidence>
<dbReference type="InterPro" id="IPR018537">
    <property type="entry name" value="Peptidoglycan-bd_3"/>
</dbReference>
<organism evidence="3 4">
    <name type="scientific">Sphingomonas telluris</name>
    <dbReference type="NCBI Taxonomy" id="2907998"/>
    <lineage>
        <taxon>Bacteria</taxon>
        <taxon>Pseudomonadati</taxon>
        <taxon>Pseudomonadota</taxon>
        <taxon>Alphaproteobacteria</taxon>
        <taxon>Sphingomonadales</taxon>
        <taxon>Sphingomonadaceae</taxon>
        <taxon>Sphingomonas</taxon>
    </lineage>
</organism>
<sequence length="188" mass="20661">MEEDEFGVDELIDALIDREGGYVNHPADKGGSTCFGITEAVARAHGYAGAMADLPREEAAAIYRRLYWLRPRFDQVATLSARIAAELFDTGVNMRPAVATTFLQRALTALNRNAKDYADLTPDGRIGSVTLHALEAFLATRGKKGGETVLMRALEALQGERYLRLAERRPANEAFLYGWLANRVGTIS</sequence>
<evidence type="ECO:0000313" key="3">
    <source>
        <dbReference type="EMBL" id="MCH8616428.1"/>
    </source>
</evidence>
<dbReference type="CDD" id="cd13926">
    <property type="entry name" value="N-acetylmuramidase_GH108"/>
    <property type="match status" value="1"/>
</dbReference>
<dbReference type="EMBL" id="JAKZHW010000001">
    <property type="protein sequence ID" value="MCH8616428.1"/>
    <property type="molecule type" value="Genomic_DNA"/>
</dbReference>
<comment type="caution">
    <text evidence="3">The sequence shown here is derived from an EMBL/GenBank/DDBJ whole genome shotgun (WGS) entry which is preliminary data.</text>
</comment>
<dbReference type="SUPFAM" id="SSF53955">
    <property type="entry name" value="Lysozyme-like"/>
    <property type="match status" value="1"/>
</dbReference>
<name>A0ABS9VP00_9SPHN</name>
<evidence type="ECO:0000313" key="4">
    <source>
        <dbReference type="Proteomes" id="UP001203058"/>
    </source>
</evidence>
<dbReference type="RefSeq" id="WP_241447227.1">
    <property type="nucleotide sequence ID" value="NZ_JAKZHW010000001.1"/>
</dbReference>
<evidence type="ECO:0000259" key="2">
    <source>
        <dbReference type="Pfam" id="PF09374"/>
    </source>
</evidence>
<feature type="domain" description="Peptidoglycan binding" evidence="2">
    <location>
        <begin position="99"/>
        <end position="184"/>
    </location>
</feature>
<dbReference type="Pfam" id="PF05838">
    <property type="entry name" value="Glyco_hydro_108"/>
    <property type="match status" value="1"/>
</dbReference>
<gene>
    <name evidence="3" type="ORF">LZ016_09990</name>
</gene>
<dbReference type="Pfam" id="PF09374">
    <property type="entry name" value="PG_binding_3"/>
    <property type="match status" value="1"/>
</dbReference>
<dbReference type="Proteomes" id="UP001203058">
    <property type="component" value="Unassembled WGS sequence"/>
</dbReference>
<proteinExistence type="predicted"/>
<feature type="domain" description="TtsA-like Glycoside hydrolase family 108" evidence="1">
    <location>
        <begin position="13"/>
        <end position="94"/>
    </location>
</feature>
<keyword evidence="4" id="KW-1185">Reference proteome</keyword>
<accession>A0ABS9VP00</accession>
<dbReference type="InterPro" id="IPR008565">
    <property type="entry name" value="TtsA-like_GH18_dom"/>
</dbReference>
<protein>
    <recommendedName>
        <fullName evidence="5">Peptidoglycan binding protein</fullName>
    </recommendedName>
</protein>
<dbReference type="InterPro" id="IPR023346">
    <property type="entry name" value="Lysozyme-like_dom_sf"/>
</dbReference>